<dbReference type="Proteomes" id="UP001260872">
    <property type="component" value="Unassembled WGS sequence"/>
</dbReference>
<accession>A0ABU1FWR3</accession>
<dbReference type="EMBL" id="JAVKGT010000066">
    <property type="protein sequence ID" value="MDR5713121.1"/>
    <property type="molecule type" value="Genomic_DNA"/>
</dbReference>
<sequence>ESGAPPHMKAAENLGRFTVGSEILEELQNPMTVSSLWERFDGRQRNAPEAGRITFDWFSLALSTLYAMQVVDYSHDGYLRRTHVS</sequence>
<gene>
    <name evidence="1" type="ORF">RH857_13440</name>
</gene>
<keyword evidence="2" id="KW-1185">Reference proteome</keyword>
<evidence type="ECO:0000313" key="1">
    <source>
        <dbReference type="EMBL" id="MDR5713121.1"/>
    </source>
</evidence>
<dbReference type="InterPro" id="IPR046897">
    <property type="entry name" value="ABC-3C_MC6"/>
</dbReference>
<protein>
    <submittedName>
        <fullName evidence="1">Uncharacterized protein</fullName>
    </submittedName>
</protein>
<organism evidence="1 2">
    <name type="scientific">Nesterenkonia flava</name>
    <dbReference type="NCBI Taxonomy" id="469799"/>
    <lineage>
        <taxon>Bacteria</taxon>
        <taxon>Bacillati</taxon>
        <taxon>Actinomycetota</taxon>
        <taxon>Actinomycetes</taxon>
        <taxon>Micrococcales</taxon>
        <taxon>Micrococcaceae</taxon>
        <taxon>Nesterenkonia</taxon>
    </lineage>
</organism>
<proteinExistence type="predicted"/>
<comment type="caution">
    <text evidence="1">The sequence shown here is derived from an EMBL/GenBank/DDBJ whole genome shotgun (WGS) entry which is preliminary data.</text>
</comment>
<dbReference type="RefSeq" id="WP_310538485.1">
    <property type="nucleotide sequence ID" value="NZ_JAVKGT010000066.1"/>
</dbReference>
<feature type="non-terminal residue" evidence="1">
    <location>
        <position position="1"/>
    </location>
</feature>
<evidence type="ECO:0000313" key="2">
    <source>
        <dbReference type="Proteomes" id="UP001260872"/>
    </source>
</evidence>
<name>A0ABU1FWR3_9MICC</name>
<reference evidence="2" key="1">
    <citation type="submission" date="2023-07" db="EMBL/GenBank/DDBJ databases">
        <title>Description of three actinobacteria isolated from air of manufacturing shop in a pharmaceutical factory.</title>
        <authorList>
            <person name="Zhang D.-F."/>
        </authorList>
    </citation>
    <scope>NUCLEOTIDE SEQUENCE [LARGE SCALE GENOMIC DNA]</scope>
    <source>
        <strain evidence="2">CCTCC AB 207010</strain>
    </source>
</reference>
<dbReference type="Pfam" id="PF20293">
    <property type="entry name" value="MC6"/>
    <property type="match status" value="1"/>
</dbReference>